<evidence type="ECO:0000313" key="2">
    <source>
        <dbReference type="EMBL" id="MDC3416645.1"/>
    </source>
</evidence>
<reference evidence="2" key="1">
    <citation type="submission" date="2022-06" db="EMBL/GenBank/DDBJ databases">
        <title>Aquibacillus sp. a new bacterium isolated from soil saline samples.</title>
        <authorList>
            <person name="Galisteo C."/>
            <person name="De La Haba R."/>
            <person name="Sanchez-Porro C."/>
            <person name="Ventosa A."/>
        </authorList>
    </citation>
    <scope>NUCLEOTIDE SEQUENCE</scope>
    <source>
        <strain evidence="2">3ASR75-54</strain>
    </source>
</reference>
<dbReference type="EMBL" id="JAMQKC010000004">
    <property type="protein sequence ID" value="MDC3416645.1"/>
    <property type="molecule type" value="Genomic_DNA"/>
</dbReference>
<sequence length="56" mass="6435">MALDMHVKIKSEKEYIAESLKDAVNEMNAKKEGKLPRRSARDMLKSIKEDMENGNL</sequence>
<dbReference type="RefSeq" id="WP_272445659.1">
    <property type="nucleotide sequence ID" value="NZ_JAMQKC010000004.1"/>
</dbReference>
<accession>A0A9X3WBL1</accession>
<dbReference type="Proteomes" id="UP001145069">
    <property type="component" value="Unassembled WGS sequence"/>
</dbReference>
<keyword evidence="3" id="KW-1185">Reference proteome</keyword>
<evidence type="ECO:0000256" key="1">
    <source>
        <dbReference type="SAM" id="MobiDB-lite"/>
    </source>
</evidence>
<dbReference type="AlphaFoldDB" id="A0A9X3WBL1"/>
<evidence type="ECO:0000313" key="3">
    <source>
        <dbReference type="Proteomes" id="UP001145069"/>
    </source>
</evidence>
<organism evidence="2 3">
    <name type="scientific">Aquibacillus salsiterrae</name>
    <dbReference type="NCBI Taxonomy" id="2950439"/>
    <lineage>
        <taxon>Bacteria</taxon>
        <taxon>Bacillati</taxon>
        <taxon>Bacillota</taxon>
        <taxon>Bacilli</taxon>
        <taxon>Bacillales</taxon>
        <taxon>Bacillaceae</taxon>
        <taxon>Aquibacillus</taxon>
    </lineage>
</organism>
<gene>
    <name evidence="2" type="ORF">NC799_06905</name>
</gene>
<protein>
    <submittedName>
        <fullName evidence="2">Uncharacterized protein</fullName>
    </submittedName>
</protein>
<proteinExistence type="predicted"/>
<name>A0A9X3WBL1_9BACI</name>
<comment type="caution">
    <text evidence="2">The sequence shown here is derived from an EMBL/GenBank/DDBJ whole genome shotgun (WGS) entry which is preliminary data.</text>
</comment>
<feature type="region of interest" description="Disordered" evidence="1">
    <location>
        <begin position="31"/>
        <end position="56"/>
    </location>
</feature>